<dbReference type="PANTHER" id="PTHR11362:SF78">
    <property type="entry name" value="PROTEASE INHIBITOR"/>
    <property type="match status" value="1"/>
</dbReference>
<dbReference type="SUPFAM" id="SSF49777">
    <property type="entry name" value="PEBP-like"/>
    <property type="match status" value="1"/>
</dbReference>
<sequence>MADRFAPVLAALTAIGGAEAAPSSSSSSSSSSPATLRLTFTQPEGKPPVVVGAENAGTAVTPLEAKDEPALALAPSVASSLAPGQKLLAVSLDPDAPFPSFAFLGPILHGLQTDFVASPAGADGWATLTSPTAPLVNYIKPGPPSPSAAHRYVFFVYKQPEGLDAAGVLSKMSWSPEGVSRMGRMRFDANALTKNLGLGEIVAINYFRSQQ</sequence>
<reference evidence="3 4" key="1">
    <citation type="submission" date="2024-01" db="EMBL/GenBank/DDBJ databases">
        <authorList>
            <person name="Allen C."/>
            <person name="Tagirdzhanova G."/>
        </authorList>
    </citation>
    <scope>NUCLEOTIDE SEQUENCE [LARGE SCALE GENOMIC DNA]</scope>
</reference>
<feature type="chain" id="PRO_5045515850" description="Phosphatidylethanolamine-binding protein" evidence="2">
    <location>
        <begin position="21"/>
        <end position="211"/>
    </location>
</feature>
<feature type="compositionally biased region" description="Low complexity" evidence="1">
    <location>
        <begin position="19"/>
        <end position="32"/>
    </location>
</feature>
<dbReference type="EMBL" id="CAWUHC010000004">
    <property type="protein sequence ID" value="CAK7210366.1"/>
    <property type="molecule type" value="Genomic_DNA"/>
</dbReference>
<keyword evidence="2" id="KW-0732">Signal</keyword>
<evidence type="ECO:0000256" key="1">
    <source>
        <dbReference type="SAM" id="MobiDB-lite"/>
    </source>
</evidence>
<accession>A0ABP0AT86</accession>
<dbReference type="InterPro" id="IPR008914">
    <property type="entry name" value="PEBP"/>
</dbReference>
<dbReference type="Gene3D" id="3.90.280.10">
    <property type="entry name" value="PEBP-like"/>
    <property type="match status" value="1"/>
</dbReference>
<dbReference type="Pfam" id="PF01161">
    <property type="entry name" value="PBP"/>
    <property type="match status" value="1"/>
</dbReference>
<feature type="region of interest" description="Disordered" evidence="1">
    <location>
        <begin position="19"/>
        <end position="48"/>
    </location>
</feature>
<organism evidence="3 4">
    <name type="scientific">Sporothrix bragantina</name>
    <dbReference type="NCBI Taxonomy" id="671064"/>
    <lineage>
        <taxon>Eukaryota</taxon>
        <taxon>Fungi</taxon>
        <taxon>Dikarya</taxon>
        <taxon>Ascomycota</taxon>
        <taxon>Pezizomycotina</taxon>
        <taxon>Sordariomycetes</taxon>
        <taxon>Sordariomycetidae</taxon>
        <taxon>Ophiostomatales</taxon>
        <taxon>Ophiostomataceae</taxon>
        <taxon>Sporothrix</taxon>
    </lineage>
</organism>
<gene>
    <name evidence="3" type="ORF">SBRCBS47491_000753</name>
</gene>
<evidence type="ECO:0000313" key="3">
    <source>
        <dbReference type="EMBL" id="CAK7210366.1"/>
    </source>
</evidence>
<keyword evidence="4" id="KW-1185">Reference proteome</keyword>
<dbReference type="InterPro" id="IPR035810">
    <property type="entry name" value="PEBP_euk"/>
</dbReference>
<proteinExistence type="predicted"/>
<dbReference type="CDD" id="cd00866">
    <property type="entry name" value="PEBP_euk"/>
    <property type="match status" value="1"/>
</dbReference>
<dbReference type="InterPro" id="IPR036610">
    <property type="entry name" value="PEBP-like_sf"/>
</dbReference>
<protein>
    <recommendedName>
        <fullName evidence="5">Phosphatidylethanolamine-binding protein</fullName>
    </recommendedName>
</protein>
<dbReference type="PANTHER" id="PTHR11362">
    <property type="entry name" value="PHOSPHATIDYLETHANOLAMINE-BINDING PROTEIN"/>
    <property type="match status" value="1"/>
</dbReference>
<evidence type="ECO:0000313" key="4">
    <source>
        <dbReference type="Proteomes" id="UP001642406"/>
    </source>
</evidence>
<evidence type="ECO:0008006" key="5">
    <source>
        <dbReference type="Google" id="ProtNLM"/>
    </source>
</evidence>
<feature type="signal peptide" evidence="2">
    <location>
        <begin position="1"/>
        <end position="20"/>
    </location>
</feature>
<evidence type="ECO:0000256" key="2">
    <source>
        <dbReference type="SAM" id="SignalP"/>
    </source>
</evidence>
<name>A0ABP0AT86_9PEZI</name>
<comment type="caution">
    <text evidence="3">The sequence shown here is derived from an EMBL/GenBank/DDBJ whole genome shotgun (WGS) entry which is preliminary data.</text>
</comment>
<dbReference type="Proteomes" id="UP001642406">
    <property type="component" value="Unassembled WGS sequence"/>
</dbReference>